<protein>
    <submittedName>
        <fullName evidence="2">Grimp protein</fullName>
    </submittedName>
</protein>
<proteinExistence type="evidence at transcript level"/>
<gene>
    <name evidence="2" type="primary">grimp</name>
</gene>
<dbReference type="AlphaFoldDB" id="E1CB71"/>
<feature type="region of interest" description="Disordered" evidence="1">
    <location>
        <begin position="132"/>
        <end position="167"/>
    </location>
</feature>
<dbReference type="EMBL" id="AB430780">
    <property type="protein sequence ID" value="BAJ21270.1"/>
    <property type="molecule type" value="mRNA"/>
</dbReference>
<reference evidence="2" key="1">
    <citation type="submission" date="2008-03" db="EMBL/GenBank/DDBJ databases">
        <title>Enchytraeus japonensis grimp mRNA for a gene required for the initial mesodermal cell proliferation in regeneration, complete sequence.</title>
        <authorList>
            <person name="Takeo M."/>
            <person name="Tochinai S."/>
            <person name="Yoshida-Noro C."/>
        </authorList>
    </citation>
    <scope>NUCLEOTIDE SEQUENCE</scope>
</reference>
<evidence type="ECO:0000313" key="2">
    <source>
        <dbReference type="EMBL" id="BAJ21270.1"/>
    </source>
</evidence>
<name>E1CB71_9ANNE</name>
<accession>E1CB71</accession>
<organism evidence="2">
    <name type="scientific">Enchytraeus japonensis</name>
    <dbReference type="NCBI Taxonomy" id="228735"/>
    <lineage>
        <taxon>Eukaryota</taxon>
        <taxon>Metazoa</taxon>
        <taxon>Spiralia</taxon>
        <taxon>Lophotrochozoa</taxon>
        <taxon>Annelida</taxon>
        <taxon>Clitellata</taxon>
        <taxon>Oligochaeta</taxon>
        <taxon>Enchytraeida</taxon>
        <taxon>Enchytraeidae</taxon>
        <taxon>Enchytraeus</taxon>
    </lineage>
</organism>
<evidence type="ECO:0000256" key="1">
    <source>
        <dbReference type="SAM" id="MobiDB-lite"/>
    </source>
</evidence>
<feature type="compositionally biased region" description="Basic residues" evidence="1">
    <location>
        <begin position="143"/>
        <end position="153"/>
    </location>
</feature>
<sequence length="180" mass="20358">MELTSIITLRGDSIAWTRFMLAVVQMDGSILLYIDPTQSSSITGRGDSTVWTRSMLVVEKRISIITLRGDSTAWIRSMLVVNRCTGQSAAALTHISENCFKTIMREHPLFQHSMTSYHNCQDQQSVWTIRASGPSERQAVQRQGRHDHHRQLYHHREDQSTSSGSSSSSELRFISVLAVH</sequence>